<organism evidence="1 2">
    <name type="scientific">Steinernema glaseri</name>
    <dbReference type="NCBI Taxonomy" id="37863"/>
    <lineage>
        <taxon>Eukaryota</taxon>
        <taxon>Metazoa</taxon>
        <taxon>Ecdysozoa</taxon>
        <taxon>Nematoda</taxon>
        <taxon>Chromadorea</taxon>
        <taxon>Rhabditida</taxon>
        <taxon>Tylenchina</taxon>
        <taxon>Panagrolaimomorpha</taxon>
        <taxon>Strongyloidoidea</taxon>
        <taxon>Steinernematidae</taxon>
        <taxon>Steinernema</taxon>
    </lineage>
</organism>
<sequence length="115" mass="13423">MNDDGNVCDFEHSVYFSLKKIWRIDNKDVPAYKGKSLYHNELIKNSECPNYASNLELQNDPTIYQSSMNIQKPVVGEGYPRKMAFNNLHYDSTRQMTVLNVETNSYDQLIFYPSK</sequence>
<proteinExistence type="predicted"/>
<dbReference type="WBParaSite" id="L893_g9088.t1">
    <property type="protein sequence ID" value="L893_g9088.t1"/>
    <property type="gene ID" value="L893_g9088"/>
</dbReference>
<dbReference type="Proteomes" id="UP000095287">
    <property type="component" value="Unplaced"/>
</dbReference>
<name>A0A1I8AUQ2_9BILA</name>
<protein>
    <submittedName>
        <fullName evidence="2">Uncharacterized protein</fullName>
    </submittedName>
</protein>
<keyword evidence="1" id="KW-1185">Reference proteome</keyword>
<reference evidence="2" key="1">
    <citation type="submission" date="2016-11" db="UniProtKB">
        <authorList>
            <consortium name="WormBaseParasite"/>
        </authorList>
    </citation>
    <scope>IDENTIFICATION</scope>
</reference>
<evidence type="ECO:0000313" key="2">
    <source>
        <dbReference type="WBParaSite" id="L893_g9088.t1"/>
    </source>
</evidence>
<accession>A0A1I8AUQ2</accession>
<evidence type="ECO:0000313" key="1">
    <source>
        <dbReference type="Proteomes" id="UP000095287"/>
    </source>
</evidence>
<dbReference type="AlphaFoldDB" id="A0A1I8AUQ2"/>